<feature type="region of interest" description="Disordered" evidence="1">
    <location>
        <begin position="410"/>
        <end position="465"/>
    </location>
</feature>
<reference evidence="2" key="1">
    <citation type="submission" date="2023-05" db="EMBL/GenBank/DDBJ databases">
        <title>Nepenthes gracilis genome sequencing.</title>
        <authorList>
            <person name="Fukushima K."/>
        </authorList>
    </citation>
    <scope>NUCLEOTIDE SEQUENCE</scope>
    <source>
        <strain evidence="2">SING2019-196</strain>
    </source>
</reference>
<sequence>MERGFSSSESASSSSSPISKSGTVLAIECIRGTAKADEWSGGLLQTGDIVEEIRVGDTVLRSPFKNGKSSVQKVLHSSFKNQQTSIVVRVRRGRNEFAELQACIVPIEAWGKKHQYVLRAIDDPNYAVRFFDRTEAECLELQASRSSRLHHALSIAQFQDGYESYPWERKMQETLSIPGSSCFLSILFLPKASDRLASGYNDVEDTLARANAWLNASQASGVPIVFTNIQTESLLTKISGETASATVSTSSLSDLPNLASASLYGFEDYHGVDIGVVRSVRLWYTPIAGEYRIEIDINEADTKLGFSISRTEEGFIYIASVVERDEDAPSARSGLCDLYRDAIGASKLLIVSRINNQKVLPWIVSPSGAIRCFDTVSLSQKLSLHRHAKVPILLHVFMWDHVLASLSRGSTRQSRRPAPTLMPLPPQFQLPPHPNVNEVPPSPPELGGDVRVSSNGPELRPEIDTAGEESFRFHNFSLPDSWL</sequence>
<dbReference type="AlphaFoldDB" id="A0AAD3P5A5"/>
<dbReference type="PANTHER" id="PTHR33984">
    <property type="entry name" value="OS02G0717600 PROTEIN"/>
    <property type="match status" value="1"/>
</dbReference>
<feature type="compositionally biased region" description="Pro residues" evidence="1">
    <location>
        <begin position="420"/>
        <end position="444"/>
    </location>
</feature>
<evidence type="ECO:0000313" key="3">
    <source>
        <dbReference type="Proteomes" id="UP001279734"/>
    </source>
</evidence>
<accession>A0AAD3P5A5</accession>
<comment type="caution">
    <text evidence="2">The sequence shown here is derived from an EMBL/GenBank/DDBJ whole genome shotgun (WGS) entry which is preliminary data.</text>
</comment>
<dbReference type="EMBL" id="BSYO01000001">
    <property type="protein sequence ID" value="GMH00074.1"/>
    <property type="molecule type" value="Genomic_DNA"/>
</dbReference>
<protein>
    <submittedName>
        <fullName evidence="2">Uncharacterized protein</fullName>
    </submittedName>
</protein>
<dbReference type="PANTHER" id="PTHR33984:SF2">
    <property type="entry name" value="OS02G0717600 PROTEIN"/>
    <property type="match status" value="1"/>
</dbReference>
<dbReference type="Proteomes" id="UP001279734">
    <property type="component" value="Unassembled WGS sequence"/>
</dbReference>
<organism evidence="2 3">
    <name type="scientific">Nepenthes gracilis</name>
    <name type="common">Slender pitcher plant</name>
    <dbReference type="NCBI Taxonomy" id="150966"/>
    <lineage>
        <taxon>Eukaryota</taxon>
        <taxon>Viridiplantae</taxon>
        <taxon>Streptophyta</taxon>
        <taxon>Embryophyta</taxon>
        <taxon>Tracheophyta</taxon>
        <taxon>Spermatophyta</taxon>
        <taxon>Magnoliopsida</taxon>
        <taxon>eudicotyledons</taxon>
        <taxon>Gunneridae</taxon>
        <taxon>Pentapetalae</taxon>
        <taxon>Caryophyllales</taxon>
        <taxon>Nepenthaceae</taxon>
        <taxon>Nepenthes</taxon>
    </lineage>
</organism>
<name>A0AAD3P5A5_NEPGR</name>
<evidence type="ECO:0000256" key="1">
    <source>
        <dbReference type="SAM" id="MobiDB-lite"/>
    </source>
</evidence>
<gene>
    <name evidence="2" type="ORF">Nepgr_001913</name>
</gene>
<evidence type="ECO:0000313" key="2">
    <source>
        <dbReference type="EMBL" id="GMH00074.1"/>
    </source>
</evidence>
<keyword evidence="3" id="KW-1185">Reference proteome</keyword>
<proteinExistence type="predicted"/>